<reference evidence="2 3" key="1">
    <citation type="journal article" date="2021" name="Cell">
        <title>Tracing the genetic footprints of vertebrate landing in non-teleost ray-finned fishes.</title>
        <authorList>
            <person name="Bi X."/>
            <person name="Wang K."/>
            <person name="Yang L."/>
            <person name="Pan H."/>
            <person name="Jiang H."/>
            <person name="Wei Q."/>
            <person name="Fang M."/>
            <person name="Yu H."/>
            <person name="Zhu C."/>
            <person name="Cai Y."/>
            <person name="He Y."/>
            <person name="Gan X."/>
            <person name="Zeng H."/>
            <person name="Yu D."/>
            <person name="Zhu Y."/>
            <person name="Jiang H."/>
            <person name="Qiu Q."/>
            <person name="Yang H."/>
            <person name="Zhang Y.E."/>
            <person name="Wang W."/>
            <person name="Zhu M."/>
            <person name="He S."/>
            <person name="Zhang G."/>
        </authorList>
    </citation>
    <scope>NUCLEOTIDE SEQUENCE [LARGE SCALE GENOMIC DNA]</scope>
    <source>
        <strain evidence="2">Bchr_013</strain>
    </source>
</reference>
<dbReference type="InterPro" id="IPR038765">
    <property type="entry name" value="Papain-like_cys_pep_sf"/>
</dbReference>
<feature type="non-terminal residue" evidence="2">
    <location>
        <position position="148"/>
    </location>
</feature>
<protein>
    <submittedName>
        <fullName evidence="2">CAN2 protein</fullName>
    </submittedName>
</protein>
<comment type="caution">
    <text evidence="2">The sequence shown here is derived from an EMBL/GenBank/DDBJ whole genome shotgun (WGS) entry which is preliminary data.</text>
</comment>
<dbReference type="EMBL" id="JAATIS010000220">
    <property type="protein sequence ID" value="KAG2468949.1"/>
    <property type="molecule type" value="Genomic_DNA"/>
</dbReference>
<evidence type="ECO:0000256" key="1">
    <source>
        <dbReference type="SAM" id="MobiDB-lite"/>
    </source>
</evidence>
<keyword evidence="3" id="KW-1185">Reference proteome</keyword>
<feature type="non-terminal residue" evidence="2">
    <location>
        <position position="1"/>
    </location>
</feature>
<evidence type="ECO:0000313" key="3">
    <source>
        <dbReference type="Proteomes" id="UP000886611"/>
    </source>
</evidence>
<name>A0A8X7XJV4_POLSE</name>
<evidence type="ECO:0000313" key="2">
    <source>
        <dbReference type="EMBL" id="KAG2468949.1"/>
    </source>
</evidence>
<dbReference type="Proteomes" id="UP000886611">
    <property type="component" value="Unassembled WGS sequence"/>
</dbReference>
<feature type="region of interest" description="Disordered" evidence="1">
    <location>
        <begin position="125"/>
        <end position="148"/>
    </location>
</feature>
<sequence>MANTLQEQGSRENPIKFKNQDYQSLKSECLKSKKLFEDPEFPTVQESIGLPVDSDPSKAVVWLRPKEPWNLALPPHQEVLGVEKQGHPECFREYSQHIRLTVIAGEHLEHIWVWIKGAASLHSRLESGEERTKQEKREWRRPEERQRV</sequence>
<dbReference type="AlphaFoldDB" id="A0A8X7XJV4"/>
<dbReference type="SUPFAM" id="SSF54001">
    <property type="entry name" value="Cysteine proteinases"/>
    <property type="match status" value="1"/>
</dbReference>
<gene>
    <name evidence="2" type="primary">Capn2_0</name>
    <name evidence="2" type="ORF">GTO96_0004011</name>
</gene>
<proteinExistence type="predicted"/>
<accession>A0A8X7XJV4</accession>
<organism evidence="2 3">
    <name type="scientific">Polypterus senegalus</name>
    <name type="common">Senegal bichir</name>
    <dbReference type="NCBI Taxonomy" id="55291"/>
    <lineage>
        <taxon>Eukaryota</taxon>
        <taxon>Metazoa</taxon>
        <taxon>Chordata</taxon>
        <taxon>Craniata</taxon>
        <taxon>Vertebrata</taxon>
        <taxon>Euteleostomi</taxon>
        <taxon>Actinopterygii</taxon>
        <taxon>Polypteriformes</taxon>
        <taxon>Polypteridae</taxon>
        <taxon>Polypterus</taxon>
    </lineage>
</organism>